<reference evidence="1" key="1">
    <citation type="submission" date="2019-03" db="EMBL/GenBank/DDBJ databases">
        <title>Single cell metagenomics reveals metabolic interactions within the superorganism composed of flagellate Streblomastix strix and complex community of Bacteroidetes bacteria on its surface.</title>
        <authorList>
            <person name="Treitli S.C."/>
            <person name="Kolisko M."/>
            <person name="Husnik F."/>
            <person name="Keeling P."/>
            <person name="Hampl V."/>
        </authorList>
    </citation>
    <scope>NUCLEOTIDE SEQUENCE</scope>
    <source>
        <strain evidence="1">STM</strain>
    </source>
</reference>
<dbReference type="AlphaFoldDB" id="A0A5J4T189"/>
<accession>A0A5J4T189</accession>
<dbReference type="SUPFAM" id="SSF51726">
    <property type="entry name" value="UROD/MetE-like"/>
    <property type="match status" value="1"/>
</dbReference>
<name>A0A5J4T189_9ZZZZ</name>
<dbReference type="EMBL" id="SNRY01000004">
    <property type="protein sequence ID" value="KAA6352236.1"/>
    <property type="molecule type" value="Genomic_DNA"/>
</dbReference>
<dbReference type="InterPro" id="IPR038071">
    <property type="entry name" value="UROD/MetE-like_sf"/>
</dbReference>
<comment type="caution">
    <text evidence="1">The sequence shown here is derived from an EMBL/GenBank/DDBJ whole genome shotgun (WGS) entry which is preliminary data.</text>
</comment>
<sequence>METWKANFEESKLHYLDWWKQKGIVLTMWEHIEKEGAPYEEIPALPPAKDINQFWFDPEWRSDYLHYKMSRYSYKADILPVANTQLGPGSLGAILGADLEGREDTIWIRDKESFDGNIVFDKNNKWWKLHLDLLRACKEKAKGKYMIGCPDLVEGLDVLSSVKGSDNVMMDMMLDPENTLQQLRAINDAYFKVFNQIYDIINEDGEMAFCYFSIGGPGKVSKLQSDISIMISEDDFRTFSIPFLQEQCNKLDYTLYHLDGVDAIRHLDAVLELKNLNAVQWTPGVGQPQGGNACWYDLYKKILANGKSVMANWVTLDELEPLIKAVGNQGLNIQVDFKSEHEIDEALKIIGKYR</sequence>
<organism evidence="1">
    <name type="scientific">termite gut metagenome</name>
    <dbReference type="NCBI Taxonomy" id="433724"/>
    <lineage>
        <taxon>unclassified sequences</taxon>
        <taxon>metagenomes</taxon>
        <taxon>organismal metagenomes</taxon>
    </lineage>
</organism>
<protein>
    <recommendedName>
        <fullName evidence="2">Uroporphyrinogen decarboxylase (URO-D) domain-containing protein</fullName>
    </recommendedName>
</protein>
<dbReference type="Gene3D" id="3.20.20.210">
    <property type="match status" value="1"/>
</dbReference>
<evidence type="ECO:0000313" key="1">
    <source>
        <dbReference type="EMBL" id="KAA6352236.1"/>
    </source>
</evidence>
<evidence type="ECO:0008006" key="2">
    <source>
        <dbReference type="Google" id="ProtNLM"/>
    </source>
</evidence>
<proteinExistence type="predicted"/>
<gene>
    <name evidence="1" type="ORF">EZS27_000418</name>
</gene>